<accession>A0ABP8WTR7</accession>
<evidence type="ECO:0000256" key="3">
    <source>
        <dbReference type="ARBA" id="ARBA00004947"/>
    </source>
</evidence>
<evidence type="ECO:0000256" key="2">
    <source>
        <dbReference type="ARBA" id="ARBA00001911"/>
    </source>
</evidence>
<evidence type="ECO:0000256" key="9">
    <source>
        <dbReference type="ARBA" id="ARBA00023277"/>
    </source>
</evidence>
<keyword evidence="9" id="KW-0119">Carbohydrate metabolism</keyword>
<sequence>MTVLVTGGAGYIGSHVVRELEQRTEVVVVDDLSSGSADRVRGHEVVVLDLADQSAPGRLQEVMSTRGVDAVVHLAARKQVGESVQRPAWYYQQNVGGLANVLLAMERAEVRELVFSSSAAVYGDVATGGRPVREDDPCQPVSPYGQTKLVGEWMCRAAGEAWDLRWTALRYFNVAGAATPELGDPAATNLIPLVLRAVVAGQRPQIFGADYDTPDGTCLRDYVHVQDLARAHIAALEHVGSAGYGTTSHREFNVGTGHGSSVSEVVSEIRRATGRTTDAEVVSRRPGDPASVVADPGRIRADLDWSAEHGLDEMVASAWRAWPHGHARVS</sequence>
<evidence type="ECO:0000256" key="5">
    <source>
        <dbReference type="ARBA" id="ARBA00013189"/>
    </source>
</evidence>
<dbReference type="RefSeq" id="WP_345519275.1">
    <property type="nucleotide sequence ID" value="NZ_BAABKM010000002.1"/>
</dbReference>
<evidence type="ECO:0000256" key="7">
    <source>
        <dbReference type="ARBA" id="ARBA00023027"/>
    </source>
</evidence>
<comment type="caution">
    <text evidence="13">The sequence shown here is derived from an EMBL/GenBank/DDBJ whole genome shotgun (WGS) entry which is preliminary data.</text>
</comment>
<evidence type="ECO:0000256" key="8">
    <source>
        <dbReference type="ARBA" id="ARBA00023235"/>
    </source>
</evidence>
<protein>
    <recommendedName>
        <fullName evidence="6">UDP-glucose 4-epimerase</fullName>
        <ecNumber evidence="5">5.1.3.2</ecNumber>
    </recommendedName>
    <alternativeName>
        <fullName evidence="11">Galactowaldenase</fullName>
    </alternativeName>
    <alternativeName>
        <fullName evidence="10">UDP-galactose 4-epimerase</fullName>
    </alternativeName>
</protein>
<keyword evidence="8" id="KW-0413">Isomerase</keyword>
<evidence type="ECO:0000256" key="11">
    <source>
        <dbReference type="ARBA" id="ARBA00033067"/>
    </source>
</evidence>
<reference evidence="14" key="1">
    <citation type="journal article" date="2019" name="Int. J. Syst. Evol. Microbiol.">
        <title>The Global Catalogue of Microorganisms (GCM) 10K type strain sequencing project: providing services to taxonomists for standard genome sequencing and annotation.</title>
        <authorList>
            <consortium name="The Broad Institute Genomics Platform"/>
            <consortium name="The Broad Institute Genome Sequencing Center for Infectious Disease"/>
            <person name="Wu L."/>
            <person name="Ma J."/>
        </authorList>
    </citation>
    <scope>NUCLEOTIDE SEQUENCE [LARGE SCALE GENOMIC DNA]</scope>
    <source>
        <strain evidence="14">JCM 18531</strain>
    </source>
</reference>
<dbReference type="EMBL" id="BAABKM010000002">
    <property type="protein sequence ID" value="GAA4694378.1"/>
    <property type="molecule type" value="Genomic_DNA"/>
</dbReference>
<comment type="pathway">
    <text evidence="3">Carbohydrate metabolism; galactose metabolism.</text>
</comment>
<dbReference type="InterPro" id="IPR005886">
    <property type="entry name" value="UDP_G4E"/>
</dbReference>
<dbReference type="Proteomes" id="UP001499974">
    <property type="component" value="Unassembled WGS sequence"/>
</dbReference>
<dbReference type="InterPro" id="IPR036291">
    <property type="entry name" value="NAD(P)-bd_dom_sf"/>
</dbReference>
<dbReference type="EC" id="5.1.3.2" evidence="5"/>
<dbReference type="Pfam" id="PF01370">
    <property type="entry name" value="Epimerase"/>
    <property type="match status" value="1"/>
</dbReference>
<evidence type="ECO:0000256" key="6">
    <source>
        <dbReference type="ARBA" id="ARBA00018569"/>
    </source>
</evidence>
<dbReference type="SUPFAM" id="SSF51735">
    <property type="entry name" value="NAD(P)-binding Rossmann-fold domains"/>
    <property type="match status" value="1"/>
</dbReference>
<comment type="cofactor">
    <cofactor evidence="2">
        <name>NAD(+)</name>
        <dbReference type="ChEBI" id="CHEBI:57540"/>
    </cofactor>
</comment>
<name>A0ABP8WTR7_9ACTN</name>
<dbReference type="PANTHER" id="PTHR43725:SF53">
    <property type="entry name" value="UDP-ARABINOSE 4-EPIMERASE 1"/>
    <property type="match status" value="1"/>
</dbReference>
<dbReference type="PANTHER" id="PTHR43725">
    <property type="entry name" value="UDP-GLUCOSE 4-EPIMERASE"/>
    <property type="match status" value="1"/>
</dbReference>
<organism evidence="13 14">
    <name type="scientific">Nocardioides conyzicola</name>
    <dbReference type="NCBI Taxonomy" id="1651781"/>
    <lineage>
        <taxon>Bacteria</taxon>
        <taxon>Bacillati</taxon>
        <taxon>Actinomycetota</taxon>
        <taxon>Actinomycetes</taxon>
        <taxon>Propionibacteriales</taxon>
        <taxon>Nocardioidaceae</taxon>
        <taxon>Nocardioides</taxon>
    </lineage>
</organism>
<evidence type="ECO:0000259" key="12">
    <source>
        <dbReference type="Pfam" id="PF01370"/>
    </source>
</evidence>
<evidence type="ECO:0000313" key="14">
    <source>
        <dbReference type="Proteomes" id="UP001499974"/>
    </source>
</evidence>
<comment type="similarity">
    <text evidence="4">Belongs to the NAD(P)-dependent epimerase/dehydratase family.</text>
</comment>
<evidence type="ECO:0000256" key="10">
    <source>
        <dbReference type="ARBA" id="ARBA00031367"/>
    </source>
</evidence>
<proteinExistence type="inferred from homology"/>
<gene>
    <name evidence="13" type="primary">galE_1</name>
    <name evidence="13" type="ORF">GCM10023349_06800</name>
</gene>
<evidence type="ECO:0000256" key="1">
    <source>
        <dbReference type="ARBA" id="ARBA00000083"/>
    </source>
</evidence>
<evidence type="ECO:0000256" key="4">
    <source>
        <dbReference type="ARBA" id="ARBA00007637"/>
    </source>
</evidence>
<comment type="catalytic activity">
    <reaction evidence="1">
        <text>UDP-alpha-D-glucose = UDP-alpha-D-galactose</text>
        <dbReference type="Rhea" id="RHEA:22168"/>
        <dbReference type="ChEBI" id="CHEBI:58885"/>
        <dbReference type="ChEBI" id="CHEBI:66914"/>
        <dbReference type="EC" id="5.1.3.2"/>
    </reaction>
</comment>
<dbReference type="InterPro" id="IPR001509">
    <property type="entry name" value="Epimerase_deHydtase"/>
</dbReference>
<evidence type="ECO:0000313" key="13">
    <source>
        <dbReference type="EMBL" id="GAA4694378.1"/>
    </source>
</evidence>
<dbReference type="Gene3D" id="3.40.50.720">
    <property type="entry name" value="NAD(P)-binding Rossmann-like Domain"/>
    <property type="match status" value="1"/>
</dbReference>
<keyword evidence="7" id="KW-0520">NAD</keyword>
<dbReference type="NCBIfam" id="TIGR01179">
    <property type="entry name" value="galE"/>
    <property type="match status" value="1"/>
</dbReference>
<dbReference type="Gene3D" id="3.90.25.10">
    <property type="entry name" value="UDP-galactose 4-epimerase, domain 1"/>
    <property type="match status" value="1"/>
</dbReference>
<keyword evidence="14" id="KW-1185">Reference proteome</keyword>
<feature type="domain" description="NAD-dependent epimerase/dehydratase" evidence="12">
    <location>
        <begin position="3"/>
        <end position="242"/>
    </location>
</feature>